<comment type="caution">
    <text evidence="1">The sequence shown here is derived from an EMBL/GenBank/DDBJ whole genome shotgun (WGS) entry which is preliminary data.</text>
</comment>
<dbReference type="Proteomes" id="UP000178835">
    <property type="component" value="Unassembled WGS sequence"/>
</dbReference>
<accession>A0A1G2HER7</accession>
<dbReference type="AlphaFoldDB" id="A0A1G2HER7"/>
<evidence type="ECO:0000313" key="1">
    <source>
        <dbReference type="EMBL" id="OGZ60741.1"/>
    </source>
</evidence>
<proteinExistence type="predicted"/>
<name>A0A1G2HER7_9BACT</name>
<protein>
    <submittedName>
        <fullName evidence="1">Uncharacterized protein</fullName>
    </submittedName>
</protein>
<reference evidence="1 2" key="1">
    <citation type="journal article" date="2016" name="Nat. Commun.">
        <title>Thousands of microbial genomes shed light on interconnected biogeochemical processes in an aquifer system.</title>
        <authorList>
            <person name="Anantharaman K."/>
            <person name="Brown C.T."/>
            <person name="Hug L.A."/>
            <person name="Sharon I."/>
            <person name="Castelle C.J."/>
            <person name="Probst A.J."/>
            <person name="Thomas B.C."/>
            <person name="Singh A."/>
            <person name="Wilkins M.J."/>
            <person name="Karaoz U."/>
            <person name="Brodie E.L."/>
            <person name="Williams K.H."/>
            <person name="Hubbard S.S."/>
            <person name="Banfield J.F."/>
        </authorList>
    </citation>
    <scope>NUCLEOTIDE SEQUENCE [LARGE SCALE GENOMIC DNA]</scope>
</reference>
<gene>
    <name evidence="1" type="ORF">A2919_01125</name>
</gene>
<organism evidence="1 2">
    <name type="scientific">Candidatus Spechtbacteria bacterium RIFCSPLOWO2_01_FULL_43_12</name>
    <dbReference type="NCBI Taxonomy" id="1802162"/>
    <lineage>
        <taxon>Bacteria</taxon>
        <taxon>Candidatus Spechtiibacteriota</taxon>
    </lineage>
</organism>
<evidence type="ECO:0000313" key="2">
    <source>
        <dbReference type="Proteomes" id="UP000178835"/>
    </source>
</evidence>
<dbReference type="EMBL" id="MHOH01000014">
    <property type="protein sequence ID" value="OGZ60741.1"/>
    <property type="molecule type" value="Genomic_DNA"/>
</dbReference>
<sequence>MHYGFGGSPHGIPIPHEVHEMYPENVKTAWETFHQWWTQVNSGDKQPSRGNMPKDVAQAMNTILEAPIPGYDGATGADSCYMVNVLARLGD</sequence>